<dbReference type="RefSeq" id="WP_179480601.1">
    <property type="nucleotide sequence ID" value="NZ_JACCFW010000001.1"/>
</dbReference>
<keyword evidence="3" id="KW-1185">Reference proteome</keyword>
<dbReference type="SUPFAM" id="SSF52266">
    <property type="entry name" value="SGNH hydrolase"/>
    <property type="match status" value="1"/>
</dbReference>
<organism evidence="2 3">
    <name type="scientific">Allobranchiibius huperziae</name>
    <dbReference type="NCBI Taxonomy" id="1874116"/>
    <lineage>
        <taxon>Bacteria</taxon>
        <taxon>Bacillati</taxon>
        <taxon>Actinomycetota</taxon>
        <taxon>Actinomycetes</taxon>
        <taxon>Micrococcales</taxon>
        <taxon>Dermacoccaceae</taxon>
        <taxon>Allobranchiibius</taxon>
    </lineage>
</organism>
<evidence type="ECO:0000256" key="1">
    <source>
        <dbReference type="SAM" id="MobiDB-lite"/>
    </source>
</evidence>
<comment type="caution">
    <text evidence="2">The sequence shown here is derived from an EMBL/GenBank/DDBJ whole genome shotgun (WGS) entry which is preliminary data.</text>
</comment>
<accession>A0A853DF09</accession>
<proteinExistence type="predicted"/>
<dbReference type="AlphaFoldDB" id="A0A853DF09"/>
<reference evidence="2 3" key="1">
    <citation type="submission" date="2020-07" db="EMBL/GenBank/DDBJ databases">
        <title>Sequencing the genomes of 1000 actinobacteria strains.</title>
        <authorList>
            <person name="Klenk H.-P."/>
        </authorList>
    </citation>
    <scope>NUCLEOTIDE SEQUENCE [LARGE SCALE GENOMIC DNA]</scope>
    <source>
        <strain evidence="2 3">DSM 29531</strain>
    </source>
</reference>
<evidence type="ECO:0000313" key="2">
    <source>
        <dbReference type="EMBL" id="NYJ74603.1"/>
    </source>
</evidence>
<evidence type="ECO:0000313" key="3">
    <source>
        <dbReference type="Proteomes" id="UP000571817"/>
    </source>
</evidence>
<evidence type="ECO:0008006" key="4">
    <source>
        <dbReference type="Google" id="ProtNLM"/>
    </source>
</evidence>
<dbReference type="CDD" id="cd00229">
    <property type="entry name" value="SGNH_hydrolase"/>
    <property type="match status" value="1"/>
</dbReference>
<dbReference type="EMBL" id="JACCFW010000001">
    <property type="protein sequence ID" value="NYJ74603.1"/>
    <property type="molecule type" value="Genomic_DNA"/>
</dbReference>
<dbReference type="Gene3D" id="3.40.50.1110">
    <property type="entry name" value="SGNH hydrolase"/>
    <property type="match status" value="1"/>
</dbReference>
<dbReference type="Proteomes" id="UP000571817">
    <property type="component" value="Unassembled WGS sequence"/>
</dbReference>
<protein>
    <recommendedName>
        <fullName evidence="4">SGNH hydrolase-type esterase domain-containing protein</fullName>
    </recommendedName>
</protein>
<feature type="region of interest" description="Disordered" evidence="1">
    <location>
        <begin position="48"/>
        <end position="75"/>
    </location>
</feature>
<name>A0A853DF09_9MICO</name>
<sequence>MSAGGRRTLLGVATFLAVAVIALILPAALHAGRPDPVTAFGPTAFPPVSPPVSSPASTQPHAPGSSTPPATHPGPLRTSCSSVLYIGDSTSEGVVSVDYLPEPSDREDARLRAVGVRTFIPEISGARAIVEHYQGQASGADVVNRYVAQGYRGCWIIALGNNDAANMSVGGTPDAAGRIDMVMRRIGGQKVLWVDTRTLVSTGPNAEPKMAAWDSALLGACGRYPELRVYDWASEVRPDWYTHTDDIHYTTPGYRARSLGIARALANAFPASGAPQPGCTVTSR</sequence>
<gene>
    <name evidence="2" type="ORF">HNR15_001566</name>
</gene>
<dbReference type="InterPro" id="IPR036514">
    <property type="entry name" value="SGNH_hydro_sf"/>
</dbReference>